<evidence type="ECO:0000313" key="6">
    <source>
        <dbReference type="Proteomes" id="UP001056384"/>
    </source>
</evidence>
<feature type="compositionally biased region" description="Basic and acidic residues" evidence="1">
    <location>
        <begin position="851"/>
        <end position="864"/>
    </location>
</feature>
<proteinExistence type="predicted"/>
<feature type="domain" description="Dystroglycan-type cadherin-like" evidence="4">
    <location>
        <begin position="31"/>
        <end position="122"/>
    </location>
</feature>
<feature type="compositionally biased region" description="Basic and acidic residues" evidence="1">
    <location>
        <begin position="970"/>
        <end position="981"/>
    </location>
</feature>
<feature type="region of interest" description="Disordered" evidence="1">
    <location>
        <begin position="660"/>
        <end position="726"/>
    </location>
</feature>
<keyword evidence="2" id="KW-0472">Membrane</keyword>
<dbReference type="EMBL" id="CP099428">
    <property type="protein sequence ID" value="USW58536.1"/>
    <property type="molecule type" value="Genomic_DNA"/>
</dbReference>
<organism evidence="5 6">
    <name type="scientific">Septoria linicola</name>
    <dbReference type="NCBI Taxonomy" id="215465"/>
    <lineage>
        <taxon>Eukaryota</taxon>
        <taxon>Fungi</taxon>
        <taxon>Dikarya</taxon>
        <taxon>Ascomycota</taxon>
        <taxon>Pezizomycotina</taxon>
        <taxon>Dothideomycetes</taxon>
        <taxon>Dothideomycetidae</taxon>
        <taxon>Mycosphaerellales</taxon>
        <taxon>Mycosphaerellaceae</taxon>
        <taxon>Septoria</taxon>
    </lineage>
</organism>
<accession>A0A9Q9B7J6</accession>
<evidence type="ECO:0000256" key="1">
    <source>
        <dbReference type="SAM" id="MobiDB-lite"/>
    </source>
</evidence>
<feature type="domain" description="Dystroglycan-type cadherin-like" evidence="4">
    <location>
        <begin position="144"/>
        <end position="240"/>
    </location>
</feature>
<feature type="compositionally biased region" description="Basic and acidic residues" evidence="1">
    <location>
        <begin position="1037"/>
        <end position="1064"/>
    </location>
</feature>
<feature type="compositionally biased region" description="Polar residues" evidence="1">
    <location>
        <begin position="694"/>
        <end position="714"/>
    </location>
</feature>
<feature type="region of interest" description="Disordered" evidence="1">
    <location>
        <begin position="890"/>
        <end position="911"/>
    </location>
</feature>
<feature type="compositionally biased region" description="Basic and acidic residues" evidence="1">
    <location>
        <begin position="760"/>
        <end position="777"/>
    </location>
</feature>
<protein>
    <submittedName>
        <fullName evidence="5">Dystroglycan-type cadherin, immunoglobulin-like, Cadherin-like superfamily</fullName>
    </submittedName>
</protein>
<keyword evidence="2" id="KW-0812">Transmembrane</keyword>
<dbReference type="Proteomes" id="UP001056384">
    <property type="component" value="Chromosome 11"/>
</dbReference>
<feature type="region of interest" description="Disordered" evidence="1">
    <location>
        <begin position="927"/>
        <end position="1104"/>
    </location>
</feature>
<feature type="signal peptide" evidence="3">
    <location>
        <begin position="1"/>
        <end position="24"/>
    </location>
</feature>
<feature type="compositionally biased region" description="Polar residues" evidence="1">
    <location>
        <begin position="827"/>
        <end position="849"/>
    </location>
</feature>
<dbReference type="Gene3D" id="2.60.40.10">
    <property type="entry name" value="Immunoglobulins"/>
    <property type="match status" value="4"/>
</dbReference>
<evidence type="ECO:0000259" key="4">
    <source>
        <dbReference type="SMART" id="SM00736"/>
    </source>
</evidence>
<evidence type="ECO:0000256" key="3">
    <source>
        <dbReference type="SAM" id="SignalP"/>
    </source>
</evidence>
<reference evidence="5" key="1">
    <citation type="submission" date="2022-06" db="EMBL/GenBank/DDBJ databases">
        <title>Complete genome sequences of two strains of the flax pathogen Septoria linicola.</title>
        <authorList>
            <person name="Lapalu N."/>
            <person name="Simon A."/>
            <person name="Demenou B."/>
            <person name="Paumier D."/>
            <person name="Guillot M.-P."/>
            <person name="Gout L."/>
            <person name="Valade R."/>
        </authorList>
    </citation>
    <scope>NUCLEOTIDE SEQUENCE</scope>
    <source>
        <strain evidence="5">SE15195</strain>
    </source>
</reference>
<feature type="compositionally biased region" description="Low complexity" evidence="1">
    <location>
        <begin position="993"/>
        <end position="1004"/>
    </location>
</feature>
<feature type="compositionally biased region" description="Polar residues" evidence="1">
    <location>
        <begin position="934"/>
        <end position="952"/>
    </location>
</feature>
<feature type="compositionally biased region" description="Low complexity" evidence="1">
    <location>
        <begin position="953"/>
        <end position="968"/>
    </location>
</feature>
<dbReference type="SUPFAM" id="SSF49313">
    <property type="entry name" value="Cadherin-like"/>
    <property type="match status" value="4"/>
</dbReference>
<feature type="compositionally biased region" description="Polar residues" evidence="1">
    <location>
        <begin position="429"/>
        <end position="441"/>
    </location>
</feature>
<dbReference type="Pfam" id="PF05345">
    <property type="entry name" value="He_PIG"/>
    <property type="match status" value="3"/>
</dbReference>
<feature type="compositionally biased region" description="Polar residues" evidence="1">
    <location>
        <begin position="983"/>
        <end position="992"/>
    </location>
</feature>
<keyword evidence="2" id="KW-1133">Transmembrane helix</keyword>
<dbReference type="SMART" id="SM00736">
    <property type="entry name" value="CADG"/>
    <property type="match status" value="4"/>
</dbReference>
<feature type="compositionally biased region" description="Basic residues" evidence="1">
    <location>
        <begin position="671"/>
        <end position="684"/>
    </location>
</feature>
<dbReference type="GO" id="GO:0005509">
    <property type="term" value="F:calcium ion binding"/>
    <property type="evidence" value="ECO:0007669"/>
    <property type="project" value="InterPro"/>
</dbReference>
<feature type="chain" id="PRO_5040289118" evidence="3">
    <location>
        <begin position="25"/>
        <end position="1104"/>
    </location>
</feature>
<dbReference type="GO" id="GO:0016020">
    <property type="term" value="C:membrane"/>
    <property type="evidence" value="ECO:0007669"/>
    <property type="project" value="InterPro"/>
</dbReference>
<feature type="region of interest" description="Disordered" evidence="1">
    <location>
        <begin position="613"/>
        <end position="640"/>
    </location>
</feature>
<feature type="region of interest" description="Disordered" evidence="1">
    <location>
        <begin position="429"/>
        <end position="454"/>
    </location>
</feature>
<evidence type="ECO:0000256" key="2">
    <source>
        <dbReference type="SAM" id="Phobius"/>
    </source>
</evidence>
<feature type="region of interest" description="Disordered" evidence="1">
    <location>
        <begin position="745"/>
        <end position="871"/>
    </location>
</feature>
<keyword evidence="3" id="KW-0732">Signal</keyword>
<gene>
    <name evidence="5" type="ORF">Slin15195_G118550</name>
</gene>
<keyword evidence="6" id="KW-1185">Reference proteome</keyword>
<dbReference type="InterPro" id="IPR013783">
    <property type="entry name" value="Ig-like_fold"/>
</dbReference>
<feature type="transmembrane region" description="Helical" evidence="2">
    <location>
        <begin position="462"/>
        <end position="484"/>
    </location>
</feature>
<name>A0A9Q9B7J6_9PEZI</name>
<dbReference type="InterPro" id="IPR006644">
    <property type="entry name" value="Cadg"/>
</dbReference>
<feature type="domain" description="Dystroglycan-type cadherin-like" evidence="4">
    <location>
        <begin position="337"/>
        <end position="429"/>
    </location>
</feature>
<dbReference type="AlphaFoldDB" id="A0A9Q9B7J6"/>
<evidence type="ECO:0000313" key="5">
    <source>
        <dbReference type="EMBL" id="USW58536.1"/>
    </source>
</evidence>
<dbReference type="InterPro" id="IPR015919">
    <property type="entry name" value="Cadherin-like_sf"/>
</dbReference>
<feature type="domain" description="Dystroglycan-type cadherin-like" evidence="4">
    <location>
        <begin position="249"/>
        <end position="336"/>
    </location>
</feature>
<dbReference type="OrthoDB" id="41532at2759"/>
<feature type="compositionally biased region" description="Polar residues" evidence="1">
    <location>
        <begin position="785"/>
        <end position="811"/>
    </location>
</feature>
<feature type="compositionally biased region" description="Polar residues" evidence="1">
    <location>
        <begin position="619"/>
        <end position="631"/>
    </location>
</feature>
<feature type="compositionally biased region" description="Polar residues" evidence="1">
    <location>
        <begin position="899"/>
        <end position="911"/>
    </location>
</feature>
<feature type="transmembrane region" description="Helical" evidence="2">
    <location>
        <begin position="649"/>
        <end position="669"/>
    </location>
</feature>
<sequence length="1104" mass="119163">MAQQFARTLARAAYTLCAFLSISAAVPNAAFPFNSQVPAVARIGQRYSFQISDSTFTPEPANYVYSISSQPAWLTIDSATRTLQGIPGASDAGAGTFVLMAADGTGVAQMSCTLVVSADPAPQLIGDISKQLSVTANLSSSEPPVVTLLPSTPFKFDFGQESFIDIVQRQLFYYATLADHTPLPSWLKFNAEQLTFSGTAPDLSAFPQSWNINLIASDVAGFSGSTASFTLAIGTQQLVFVPEEQELNITAGRTVNITVLQNELFRNNVNLQPGELRSVQARTPSWLKFDSSTLELEGTAPDDFTAEDITVEVTDQLNNTARAIINLVAGESSLFNGQIGTLSAQAGQRFLYYFERSLFSQPDLDLSVDLPASANWLTFDPSEQELRGTVPSSARSSTVRATLIAKSSSGGDEQRQTFTIDVEAAMVSQSPTTRVSETNSPTSPPTAAAINDNARPKLNGGIIAAIVIASIVGAALFLFALIWCCRCRQRRDSYVQGSPRSKTISRPLQPPQGEDIVVSTSVHQDVEKDAGLMRVDSHAPIPPPKIVEPPPQIHVDGIPERRSRWLNRFSRVSQASSLGIGEDAVRQDENIPEWGNAPLHTPHDNFSIPTEMARRSTHLSETSPNQRSQALQGMRAHGRHRSSISFKRLSVGLGIAGAAAGGATGAGVARHSSRNGRSRQRRTRSSLGVLSPTREASSVGSIRTTRTSILSATPSDFAEPGRPASISTSAFPAVATAVTLDPNRKSIRMVGRSDSVQGPEDVRPDNRPLEKKRESFIKNRHRSGHMQSPLFSHGSRSGSTSLQRHGSQSIEASLAGSVRRSRRATSGWGSRSALPSQNTLTKYSESSSIEPKGHIDSPHRDSRRFSQKLRTTFVPGYPRAITRSTLFDDNDRIDEDDMSSGSWVSSKTDSGTGDLWLERELTKPRSERDWVLPNESSPITAPPSSLAVTAQDSRASTPSATTGGATRSQQWRDRQSIRERSASPLSQTQNLNSSKSVVRRSAAASDKKNRMSAPITLVSTDSMHKGRPHIGNARRPISVEEGKRLSSMRAEHDAPTAGGSERDGAWLTDVESEDETHGAGLIPPLGSGRKGDTVRSDWTGPVFL</sequence>